<dbReference type="PANTHER" id="PTHR11945:SF564">
    <property type="entry name" value="PROTEIN, PUTATIVE-RELATED"/>
    <property type="match status" value="1"/>
</dbReference>
<name>A0A151SH33_CAJCA</name>
<gene>
    <name evidence="7" type="ORF">KK1_000221</name>
</gene>
<dbReference type="Proteomes" id="UP000075243">
    <property type="component" value="Chromosome 11"/>
</dbReference>
<dbReference type="InterPro" id="IPR002100">
    <property type="entry name" value="TF_MADSbox"/>
</dbReference>
<evidence type="ECO:0000256" key="3">
    <source>
        <dbReference type="ARBA" id="ARBA00023125"/>
    </source>
</evidence>
<comment type="subcellular location">
    <subcellularLocation>
        <location evidence="1">Nucleus</location>
    </subcellularLocation>
</comment>
<dbReference type="Gene3D" id="3.40.1810.10">
    <property type="entry name" value="Transcription factor, MADS-box"/>
    <property type="match status" value="1"/>
</dbReference>
<dbReference type="PRINTS" id="PR00404">
    <property type="entry name" value="MADSDOMAIN"/>
</dbReference>
<evidence type="ECO:0000259" key="6">
    <source>
        <dbReference type="PROSITE" id="PS50066"/>
    </source>
</evidence>
<evidence type="ECO:0000256" key="5">
    <source>
        <dbReference type="ARBA" id="ARBA00023242"/>
    </source>
</evidence>
<evidence type="ECO:0000256" key="4">
    <source>
        <dbReference type="ARBA" id="ARBA00023163"/>
    </source>
</evidence>
<dbReference type="OMA" id="FVDWTSQ"/>
<evidence type="ECO:0000313" key="8">
    <source>
        <dbReference type="Proteomes" id="UP000075243"/>
    </source>
</evidence>
<dbReference type="EMBL" id="CM003613">
    <property type="protein sequence ID" value="KYP54055.1"/>
    <property type="molecule type" value="Genomic_DNA"/>
</dbReference>
<dbReference type="GO" id="GO:0046983">
    <property type="term" value="F:protein dimerization activity"/>
    <property type="evidence" value="ECO:0007669"/>
    <property type="project" value="InterPro"/>
</dbReference>
<evidence type="ECO:0000313" key="7">
    <source>
        <dbReference type="EMBL" id="KYP54055.1"/>
    </source>
</evidence>
<keyword evidence="3" id="KW-0238">DNA-binding</keyword>
<sequence length="378" mass="43094">MGRERITLKPIKSERARRTTLVQRKKGLMKKLAEFSTLCRAKACLIVYDDADGDAAPVTWPQDPTMVRSIIENYEHQKKVRTPKIFEIQDFFDNRKNMVETEISKVHKKIKNIEYPTWDPRFKNMGAEQLNAFISLVDAKIAACDHKINMARNMHQSEGNFSFMPNMGHASASSSHPSQLNFMHNISQSQAISMEQLLNDNNGRVDFANTTNQVAEGTDHGINNIFRNMQHGDVCFNYTPSMVQERGTSSHVSQSNFLQNNSRDQFTVEVLKRITERNEMVNFTNEVYIPQVPQDSTYQVGESLDWSNKVGDLANLVNGPIVIDDWSSQLSGDLVDWATRPNESTLQNLPVQSQNDQNEVTLPALPPTLDEFQTDYYQ</sequence>
<dbReference type="SUPFAM" id="SSF55455">
    <property type="entry name" value="SRF-like"/>
    <property type="match status" value="1"/>
</dbReference>
<reference evidence="7 8" key="1">
    <citation type="journal article" date="2012" name="Nat. Biotechnol.">
        <title>Draft genome sequence of pigeonpea (Cajanus cajan), an orphan legume crop of resource-poor farmers.</title>
        <authorList>
            <person name="Varshney R.K."/>
            <person name="Chen W."/>
            <person name="Li Y."/>
            <person name="Bharti A.K."/>
            <person name="Saxena R.K."/>
            <person name="Schlueter J.A."/>
            <person name="Donoghue M.T."/>
            <person name="Azam S."/>
            <person name="Fan G."/>
            <person name="Whaley A.M."/>
            <person name="Farmer A.D."/>
            <person name="Sheridan J."/>
            <person name="Iwata A."/>
            <person name="Tuteja R."/>
            <person name="Penmetsa R.V."/>
            <person name="Wu W."/>
            <person name="Upadhyaya H.D."/>
            <person name="Yang S.P."/>
            <person name="Shah T."/>
            <person name="Saxena K.B."/>
            <person name="Michael T."/>
            <person name="McCombie W.R."/>
            <person name="Yang B."/>
            <person name="Zhang G."/>
            <person name="Yang H."/>
            <person name="Wang J."/>
            <person name="Spillane C."/>
            <person name="Cook D.R."/>
            <person name="May G.D."/>
            <person name="Xu X."/>
            <person name="Jackson S.A."/>
        </authorList>
    </citation>
    <scope>NUCLEOTIDE SEQUENCE [LARGE SCALE GENOMIC DNA]</scope>
    <source>
        <strain evidence="8">cv. Asha</strain>
    </source>
</reference>
<keyword evidence="4" id="KW-0804">Transcription</keyword>
<protein>
    <submittedName>
        <fullName evidence="7">Agamous-like MADS-box protein AGL36</fullName>
    </submittedName>
</protein>
<dbReference type="GO" id="GO:0005634">
    <property type="term" value="C:nucleus"/>
    <property type="evidence" value="ECO:0007669"/>
    <property type="project" value="UniProtKB-SubCell"/>
</dbReference>
<keyword evidence="8" id="KW-1185">Reference proteome</keyword>
<feature type="domain" description="MADS-box" evidence="6">
    <location>
        <begin position="1"/>
        <end position="50"/>
    </location>
</feature>
<dbReference type="Gramene" id="C.cajan_00220.t">
    <property type="protein sequence ID" value="C.cajan_00220.t.cds1"/>
    <property type="gene ID" value="C.cajan_00220"/>
</dbReference>
<dbReference type="GO" id="GO:0045944">
    <property type="term" value="P:positive regulation of transcription by RNA polymerase II"/>
    <property type="evidence" value="ECO:0007669"/>
    <property type="project" value="InterPro"/>
</dbReference>
<evidence type="ECO:0000256" key="2">
    <source>
        <dbReference type="ARBA" id="ARBA00023015"/>
    </source>
</evidence>
<dbReference type="InterPro" id="IPR036879">
    <property type="entry name" value="TF_MADSbox_sf"/>
</dbReference>
<dbReference type="PANTHER" id="PTHR11945">
    <property type="entry name" value="MADS BOX PROTEIN"/>
    <property type="match status" value="1"/>
</dbReference>
<evidence type="ECO:0000256" key="1">
    <source>
        <dbReference type="ARBA" id="ARBA00004123"/>
    </source>
</evidence>
<proteinExistence type="predicted"/>
<organism evidence="7 8">
    <name type="scientific">Cajanus cajan</name>
    <name type="common">Pigeon pea</name>
    <name type="synonym">Cajanus indicus</name>
    <dbReference type="NCBI Taxonomy" id="3821"/>
    <lineage>
        <taxon>Eukaryota</taxon>
        <taxon>Viridiplantae</taxon>
        <taxon>Streptophyta</taxon>
        <taxon>Embryophyta</taxon>
        <taxon>Tracheophyta</taxon>
        <taxon>Spermatophyta</taxon>
        <taxon>Magnoliopsida</taxon>
        <taxon>eudicotyledons</taxon>
        <taxon>Gunneridae</taxon>
        <taxon>Pentapetalae</taxon>
        <taxon>rosids</taxon>
        <taxon>fabids</taxon>
        <taxon>Fabales</taxon>
        <taxon>Fabaceae</taxon>
        <taxon>Papilionoideae</taxon>
        <taxon>50 kb inversion clade</taxon>
        <taxon>NPAAA clade</taxon>
        <taxon>indigoferoid/millettioid clade</taxon>
        <taxon>Phaseoleae</taxon>
        <taxon>Cajanus</taxon>
    </lineage>
</organism>
<dbReference type="GO" id="GO:0000981">
    <property type="term" value="F:DNA-binding transcription factor activity, RNA polymerase II-specific"/>
    <property type="evidence" value="ECO:0007669"/>
    <property type="project" value="InterPro"/>
</dbReference>
<dbReference type="AlphaFoldDB" id="A0A151SH33"/>
<keyword evidence="5" id="KW-0539">Nucleus</keyword>
<accession>A0A151SH33</accession>
<dbReference type="Pfam" id="PF00319">
    <property type="entry name" value="SRF-TF"/>
    <property type="match status" value="1"/>
</dbReference>
<dbReference type="InterPro" id="IPR033897">
    <property type="entry name" value="SRF-like_MADS-box"/>
</dbReference>
<dbReference type="GO" id="GO:0000978">
    <property type="term" value="F:RNA polymerase II cis-regulatory region sequence-specific DNA binding"/>
    <property type="evidence" value="ECO:0007669"/>
    <property type="project" value="TreeGrafter"/>
</dbReference>
<dbReference type="CDD" id="cd00266">
    <property type="entry name" value="MADS_SRF_like"/>
    <property type="match status" value="1"/>
</dbReference>
<dbReference type="PROSITE" id="PS50066">
    <property type="entry name" value="MADS_BOX_2"/>
    <property type="match status" value="1"/>
</dbReference>
<keyword evidence="2" id="KW-0805">Transcription regulation</keyword>
<dbReference type="OrthoDB" id="601557at2759"/>
<dbReference type="SMART" id="SM00432">
    <property type="entry name" value="MADS"/>
    <property type="match status" value="1"/>
</dbReference>